<dbReference type="OrthoDB" id="506431at2759"/>
<evidence type="ECO:0000256" key="12">
    <source>
        <dbReference type="ARBA" id="ARBA00023098"/>
    </source>
</evidence>
<dbReference type="AlphaFoldDB" id="A0A6P7XAF0"/>
<evidence type="ECO:0000313" key="29">
    <source>
        <dbReference type="RefSeq" id="XP_030047550.1"/>
    </source>
</evidence>
<evidence type="ECO:0000256" key="21">
    <source>
        <dbReference type="ARBA" id="ARBA00043210"/>
    </source>
</evidence>
<dbReference type="SUPFAM" id="SSF54637">
    <property type="entry name" value="Thioesterase/thiol ester dehydrase-isomerase"/>
    <property type="match status" value="1"/>
</dbReference>
<evidence type="ECO:0000256" key="15">
    <source>
        <dbReference type="ARBA" id="ARBA00023273"/>
    </source>
</evidence>
<dbReference type="CDD" id="cd03443">
    <property type="entry name" value="PaaI_thioesterase"/>
    <property type="match status" value="1"/>
</dbReference>
<comment type="catalytic activity">
    <reaction evidence="23">
        <text>hexadecanoyl-CoA + H2O = hexadecanoate + CoA + H(+)</text>
        <dbReference type="Rhea" id="RHEA:16645"/>
        <dbReference type="ChEBI" id="CHEBI:7896"/>
        <dbReference type="ChEBI" id="CHEBI:15377"/>
        <dbReference type="ChEBI" id="CHEBI:15378"/>
        <dbReference type="ChEBI" id="CHEBI:57287"/>
        <dbReference type="ChEBI" id="CHEBI:57379"/>
        <dbReference type="EC" id="3.1.2.2"/>
    </reaction>
    <physiologicalReaction direction="left-to-right" evidence="23">
        <dbReference type="Rhea" id="RHEA:16646"/>
    </physiologicalReaction>
</comment>
<accession>A0A6P7XAF0</accession>
<evidence type="ECO:0000256" key="20">
    <source>
        <dbReference type="ARBA" id="ARBA00040123"/>
    </source>
</evidence>
<evidence type="ECO:0000313" key="28">
    <source>
        <dbReference type="Proteomes" id="UP000515156"/>
    </source>
</evidence>
<dbReference type="GO" id="GO:0005743">
    <property type="term" value="C:mitochondrial inner membrane"/>
    <property type="evidence" value="ECO:0007669"/>
    <property type="project" value="UniProtKB-SubCell"/>
</dbReference>
<evidence type="ECO:0000256" key="16">
    <source>
        <dbReference type="ARBA" id="ARBA00035852"/>
    </source>
</evidence>
<keyword evidence="6" id="KW-0963">Cytoplasm</keyword>
<dbReference type="KEGG" id="muo:115461681"/>
<evidence type="ECO:0000256" key="23">
    <source>
        <dbReference type="ARBA" id="ARBA00047734"/>
    </source>
</evidence>
<keyword evidence="7" id="KW-0053">Apoptosis</keyword>
<comment type="catalytic activity">
    <reaction evidence="17">
        <text>(9Z)-octadecenoyl-CoA + H2O = (9Z)-octadecenoate + CoA + H(+)</text>
        <dbReference type="Rhea" id="RHEA:40139"/>
        <dbReference type="ChEBI" id="CHEBI:15377"/>
        <dbReference type="ChEBI" id="CHEBI:15378"/>
        <dbReference type="ChEBI" id="CHEBI:30823"/>
        <dbReference type="ChEBI" id="CHEBI:57287"/>
        <dbReference type="ChEBI" id="CHEBI:57387"/>
    </reaction>
    <physiologicalReaction direction="left-to-right" evidence="17">
        <dbReference type="Rhea" id="RHEA:40140"/>
    </physiologicalReaction>
</comment>
<dbReference type="InterPro" id="IPR006683">
    <property type="entry name" value="Thioestr_dom"/>
</dbReference>
<evidence type="ECO:0000259" key="27">
    <source>
        <dbReference type="Pfam" id="PF03061"/>
    </source>
</evidence>
<dbReference type="GO" id="GO:0032587">
    <property type="term" value="C:ruffle membrane"/>
    <property type="evidence" value="ECO:0007669"/>
    <property type="project" value="UniProtKB-SubCell"/>
</dbReference>
<evidence type="ECO:0000256" key="9">
    <source>
        <dbReference type="ARBA" id="ARBA00022801"/>
    </source>
</evidence>
<dbReference type="GO" id="GO:0005758">
    <property type="term" value="C:mitochondrial intermembrane space"/>
    <property type="evidence" value="ECO:0007669"/>
    <property type="project" value="UniProtKB-SubCell"/>
</dbReference>
<evidence type="ECO:0000256" key="26">
    <source>
        <dbReference type="ARBA" id="ARBA00048180"/>
    </source>
</evidence>
<dbReference type="RefSeq" id="XP_030047550.1">
    <property type="nucleotide sequence ID" value="XM_030191690.1"/>
</dbReference>
<keyword evidence="10" id="KW-0276">Fatty acid metabolism</keyword>
<name>A0A6P7XAF0_9AMPH</name>
<evidence type="ECO:0000256" key="11">
    <source>
        <dbReference type="ARBA" id="ARBA00022946"/>
    </source>
</evidence>
<evidence type="ECO:0000256" key="6">
    <source>
        <dbReference type="ARBA" id="ARBA00022490"/>
    </source>
</evidence>
<evidence type="ECO:0000256" key="2">
    <source>
        <dbReference type="ARBA" id="ARBA00004569"/>
    </source>
</evidence>
<keyword evidence="11" id="KW-0809">Transit peptide</keyword>
<dbReference type="FunCoup" id="A0A6P7XAF0">
    <property type="interactions" value="767"/>
</dbReference>
<evidence type="ECO:0000256" key="10">
    <source>
        <dbReference type="ARBA" id="ARBA00022832"/>
    </source>
</evidence>
<keyword evidence="15" id="KW-0966">Cell projection</keyword>
<dbReference type="GO" id="GO:0006915">
    <property type="term" value="P:apoptotic process"/>
    <property type="evidence" value="ECO:0007669"/>
    <property type="project" value="UniProtKB-KW"/>
</dbReference>
<evidence type="ECO:0000256" key="1">
    <source>
        <dbReference type="ARBA" id="ARBA00004496"/>
    </source>
</evidence>
<evidence type="ECO:0000256" key="13">
    <source>
        <dbReference type="ARBA" id="ARBA00023128"/>
    </source>
</evidence>
<evidence type="ECO:0000256" key="24">
    <source>
        <dbReference type="ARBA" id="ARBA00047969"/>
    </source>
</evidence>
<comment type="subcellular location">
    <subcellularLocation>
        <location evidence="3">Cell projection</location>
        <location evidence="3">Ruffle membrane</location>
    </subcellularLocation>
    <subcellularLocation>
        <location evidence="1">Cytoplasm</location>
    </subcellularLocation>
    <subcellularLocation>
        <location evidence="4">Mitochondrion inner membrane</location>
        <topology evidence="4">Peripheral membrane protein</topology>
    </subcellularLocation>
    <subcellularLocation>
        <location evidence="2">Mitochondrion intermembrane space</location>
    </subcellularLocation>
</comment>
<dbReference type="InterPro" id="IPR029069">
    <property type="entry name" value="HotDog_dom_sf"/>
</dbReference>
<keyword evidence="8" id="KW-0999">Mitochondrion inner membrane</keyword>
<evidence type="ECO:0000256" key="19">
    <source>
        <dbReference type="ARBA" id="ARBA00038848"/>
    </source>
</evidence>
<evidence type="ECO:0000256" key="25">
    <source>
        <dbReference type="ARBA" id="ARBA00048074"/>
    </source>
</evidence>
<protein>
    <recommendedName>
        <fullName evidence="20">Acyl-coenzyme A thioesterase THEM4</fullName>
        <ecNumber evidence="19">3.1.2.2</ecNumber>
    </recommendedName>
    <alternativeName>
        <fullName evidence="21">Thioesterase superfamily member 4</fullName>
    </alternativeName>
</protein>
<evidence type="ECO:0000256" key="8">
    <source>
        <dbReference type="ARBA" id="ARBA00022792"/>
    </source>
</evidence>
<evidence type="ECO:0000256" key="7">
    <source>
        <dbReference type="ARBA" id="ARBA00022703"/>
    </source>
</evidence>
<dbReference type="GeneID" id="115461681"/>
<evidence type="ECO:0000256" key="4">
    <source>
        <dbReference type="ARBA" id="ARBA00004637"/>
    </source>
</evidence>
<evidence type="ECO:0000256" key="22">
    <source>
        <dbReference type="ARBA" id="ARBA00047588"/>
    </source>
</evidence>
<dbReference type="InterPro" id="IPR052365">
    <property type="entry name" value="THEM4/THEM5_acyl-CoA_thioest"/>
</dbReference>
<proteinExistence type="inferred from homology"/>
<sequence>MFRCSVRLIKGLTQITWLQEQPVLPNLLYRRSVPAAYLPSRALRVTWPCAEEVKDFSLTNPSWSPNMRNLYNKYMELSQQESWKRLPSYNATATHLIEQYPDSAKPQVTTRLFTRNLDVEDLGFEYVMFYNQAEQRTVCSFQAGPYLESPIGFAHGGAIAAIVDTTSGACTICTVGKVKTANLNINYRSPITLGSTVEVQCRVDKIEGRKIFLSTEIRSVNSQVLHAEATALFIQMKMSE</sequence>
<keyword evidence="28" id="KW-1185">Reference proteome</keyword>
<comment type="catalytic activity">
    <reaction evidence="24">
        <text>decanoyl-CoA + H2O = decanoate + CoA + H(+)</text>
        <dbReference type="Rhea" id="RHEA:40059"/>
        <dbReference type="ChEBI" id="CHEBI:15377"/>
        <dbReference type="ChEBI" id="CHEBI:15378"/>
        <dbReference type="ChEBI" id="CHEBI:27689"/>
        <dbReference type="ChEBI" id="CHEBI:57287"/>
        <dbReference type="ChEBI" id="CHEBI:61430"/>
    </reaction>
    <physiologicalReaction direction="left-to-right" evidence="24">
        <dbReference type="Rhea" id="RHEA:40060"/>
    </physiologicalReaction>
</comment>
<organism evidence="28 29">
    <name type="scientific">Microcaecilia unicolor</name>
    <dbReference type="NCBI Taxonomy" id="1415580"/>
    <lineage>
        <taxon>Eukaryota</taxon>
        <taxon>Metazoa</taxon>
        <taxon>Chordata</taxon>
        <taxon>Craniata</taxon>
        <taxon>Vertebrata</taxon>
        <taxon>Euteleostomi</taxon>
        <taxon>Amphibia</taxon>
        <taxon>Gymnophiona</taxon>
        <taxon>Siphonopidae</taxon>
        <taxon>Microcaecilia</taxon>
    </lineage>
</organism>
<dbReference type="PANTHER" id="PTHR12418:SF19">
    <property type="entry name" value="ACYL-COENZYME A THIOESTERASE THEM4"/>
    <property type="match status" value="1"/>
</dbReference>
<dbReference type="PANTHER" id="PTHR12418">
    <property type="entry name" value="ACYL-COENZYME A THIOESTERASE THEM4"/>
    <property type="match status" value="1"/>
</dbReference>
<gene>
    <name evidence="29" type="primary">LOC115461681</name>
</gene>
<evidence type="ECO:0000256" key="18">
    <source>
        <dbReference type="ARBA" id="ARBA00038456"/>
    </source>
</evidence>
<dbReference type="Gene3D" id="3.10.129.10">
    <property type="entry name" value="Hotdog Thioesterase"/>
    <property type="match status" value="1"/>
</dbReference>
<keyword evidence="13" id="KW-0496">Mitochondrion</keyword>
<evidence type="ECO:0000256" key="3">
    <source>
        <dbReference type="ARBA" id="ARBA00004632"/>
    </source>
</evidence>
<keyword evidence="5" id="KW-1003">Cell membrane</keyword>
<keyword evidence="14" id="KW-0472">Membrane</keyword>
<dbReference type="Proteomes" id="UP000515156">
    <property type="component" value="Chromosome 2"/>
</dbReference>
<dbReference type="GO" id="GO:0016787">
    <property type="term" value="F:hydrolase activity"/>
    <property type="evidence" value="ECO:0007669"/>
    <property type="project" value="UniProtKB-KW"/>
</dbReference>
<comment type="catalytic activity">
    <reaction evidence="22">
        <text>octanoyl-CoA + H2O = octanoate + CoA + H(+)</text>
        <dbReference type="Rhea" id="RHEA:30143"/>
        <dbReference type="ChEBI" id="CHEBI:15377"/>
        <dbReference type="ChEBI" id="CHEBI:15378"/>
        <dbReference type="ChEBI" id="CHEBI:25646"/>
        <dbReference type="ChEBI" id="CHEBI:57287"/>
        <dbReference type="ChEBI" id="CHEBI:57386"/>
    </reaction>
    <physiologicalReaction direction="left-to-right" evidence="22">
        <dbReference type="Rhea" id="RHEA:30144"/>
    </physiologicalReaction>
</comment>
<comment type="catalytic activity">
    <reaction evidence="26">
        <text>tetradecanoyl-CoA + H2O = tetradecanoate + CoA + H(+)</text>
        <dbReference type="Rhea" id="RHEA:40119"/>
        <dbReference type="ChEBI" id="CHEBI:15377"/>
        <dbReference type="ChEBI" id="CHEBI:15378"/>
        <dbReference type="ChEBI" id="CHEBI:30807"/>
        <dbReference type="ChEBI" id="CHEBI:57287"/>
        <dbReference type="ChEBI" id="CHEBI:57385"/>
    </reaction>
    <physiologicalReaction direction="left-to-right" evidence="26">
        <dbReference type="Rhea" id="RHEA:40120"/>
    </physiologicalReaction>
</comment>
<evidence type="ECO:0000256" key="17">
    <source>
        <dbReference type="ARBA" id="ARBA00037002"/>
    </source>
</evidence>
<evidence type="ECO:0000256" key="14">
    <source>
        <dbReference type="ARBA" id="ARBA00023136"/>
    </source>
</evidence>
<dbReference type="EC" id="3.1.2.2" evidence="19"/>
<reference evidence="29" key="1">
    <citation type="submission" date="2025-08" db="UniProtKB">
        <authorList>
            <consortium name="RefSeq"/>
        </authorList>
    </citation>
    <scope>IDENTIFICATION</scope>
</reference>
<dbReference type="GO" id="GO:0006631">
    <property type="term" value="P:fatty acid metabolic process"/>
    <property type="evidence" value="ECO:0007669"/>
    <property type="project" value="UniProtKB-KW"/>
</dbReference>
<comment type="catalytic activity">
    <reaction evidence="25">
        <text>dodecanoyl-CoA + H2O = dodecanoate + CoA + H(+)</text>
        <dbReference type="Rhea" id="RHEA:30135"/>
        <dbReference type="ChEBI" id="CHEBI:15377"/>
        <dbReference type="ChEBI" id="CHEBI:15378"/>
        <dbReference type="ChEBI" id="CHEBI:18262"/>
        <dbReference type="ChEBI" id="CHEBI:57287"/>
        <dbReference type="ChEBI" id="CHEBI:57375"/>
    </reaction>
    <physiologicalReaction direction="left-to-right" evidence="25">
        <dbReference type="Rhea" id="RHEA:30136"/>
    </physiologicalReaction>
</comment>
<keyword evidence="12" id="KW-0443">Lipid metabolism</keyword>
<keyword evidence="9" id="KW-0378">Hydrolase</keyword>
<feature type="domain" description="Thioesterase" evidence="27">
    <location>
        <begin position="152"/>
        <end position="222"/>
    </location>
</feature>
<evidence type="ECO:0000256" key="5">
    <source>
        <dbReference type="ARBA" id="ARBA00022475"/>
    </source>
</evidence>
<dbReference type="InParanoid" id="A0A6P7XAF0"/>
<comment type="similarity">
    <text evidence="18">Belongs to the THEM4/THEM5 thioesterase family.</text>
</comment>
<dbReference type="Pfam" id="PF03061">
    <property type="entry name" value="4HBT"/>
    <property type="match status" value="1"/>
</dbReference>
<comment type="catalytic activity">
    <reaction evidence="16">
        <text>(5Z,8Z,11Z,14Z)-eicosatetraenoyl-CoA + H2O = (5Z,8Z,11Z,14Z)-eicosatetraenoate + CoA + H(+)</text>
        <dbReference type="Rhea" id="RHEA:40151"/>
        <dbReference type="ChEBI" id="CHEBI:15377"/>
        <dbReference type="ChEBI" id="CHEBI:15378"/>
        <dbReference type="ChEBI" id="CHEBI:32395"/>
        <dbReference type="ChEBI" id="CHEBI:57287"/>
        <dbReference type="ChEBI" id="CHEBI:57368"/>
    </reaction>
    <physiologicalReaction direction="left-to-right" evidence="16">
        <dbReference type="Rhea" id="RHEA:40152"/>
    </physiologicalReaction>
</comment>